<dbReference type="EMBL" id="JASJOU010000007">
    <property type="protein sequence ID" value="MDJ1502981.1"/>
    <property type="molecule type" value="Genomic_DNA"/>
</dbReference>
<evidence type="ECO:0000256" key="5">
    <source>
        <dbReference type="ARBA" id="ARBA00022729"/>
    </source>
</evidence>
<evidence type="ECO:0000256" key="3">
    <source>
        <dbReference type="ARBA" id="ARBA00022452"/>
    </source>
</evidence>
<comment type="caution">
    <text evidence="10">The sequence shown here is derived from an EMBL/GenBank/DDBJ whole genome shotgun (WGS) entry which is preliminary data.</text>
</comment>
<keyword evidence="2 8" id="KW-0813">Transport</keyword>
<protein>
    <submittedName>
        <fullName evidence="10">TonB-dependent receptor</fullName>
    </submittedName>
</protein>
<feature type="domain" description="TonB-dependent receptor plug" evidence="9">
    <location>
        <begin position="141"/>
        <end position="251"/>
    </location>
</feature>
<evidence type="ECO:0000256" key="6">
    <source>
        <dbReference type="ARBA" id="ARBA00023136"/>
    </source>
</evidence>
<evidence type="ECO:0000256" key="2">
    <source>
        <dbReference type="ARBA" id="ARBA00022448"/>
    </source>
</evidence>
<dbReference type="InterPro" id="IPR036942">
    <property type="entry name" value="Beta-barrel_TonB_sf"/>
</dbReference>
<accession>A0AAE3UG65</accession>
<dbReference type="GO" id="GO:0015344">
    <property type="term" value="F:siderophore uptake transmembrane transporter activity"/>
    <property type="evidence" value="ECO:0007669"/>
    <property type="project" value="TreeGrafter"/>
</dbReference>
<evidence type="ECO:0000313" key="11">
    <source>
        <dbReference type="Proteomes" id="UP001232063"/>
    </source>
</evidence>
<keyword evidence="3 8" id="KW-1134">Transmembrane beta strand</keyword>
<keyword evidence="6 8" id="KW-0472">Membrane</keyword>
<gene>
    <name evidence="10" type="ORF">QNI22_20095</name>
</gene>
<keyword evidence="10" id="KW-0675">Receptor</keyword>
<keyword evidence="5" id="KW-0732">Signal</keyword>
<dbReference type="PANTHER" id="PTHR30069">
    <property type="entry name" value="TONB-DEPENDENT OUTER MEMBRANE RECEPTOR"/>
    <property type="match status" value="1"/>
</dbReference>
<dbReference type="NCBIfam" id="TIGR04057">
    <property type="entry name" value="SusC_RagA_signa"/>
    <property type="match status" value="1"/>
</dbReference>
<dbReference type="InterPro" id="IPR023996">
    <property type="entry name" value="TonB-dep_OMP_SusC/RagA"/>
</dbReference>
<dbReference type="GO" id="GO:0009279">
    <property type="term" value="C:cell outer membrane"/>
    <property type="evidence" value="ECO:0007669"/>
    <property type="project" value="UniProtKB-SubCell"/>
</dbReference>
<comment type="subcellular location">
    <subcellularLocation>
        <location evidence="1 8">Cell outer membrane</location>
        <topology evidence="1 8">Multi-pass membrane protein</topology>
    </subcellularLocation>
</comment>
<dbReference type="Pfam" id="PF13715">
    <property type="entry name" value="CarbopepD_reg_2"/>
    <property type="match status" value="1"/>
</dbReference>
<dbReference type="Gene3D" id="2.60.40.1120">
    <property type="entry name" value="Carboxypeptidase-like, regulatory domain"/>
    <property type="match status" value="1"/>
</dbReference>
<keyword evidence="7 8" id="KW-0998">Cell outer membrane</keyword>
<dbReference type="InterPro" id="IPR039426">
    <property type="entry name" value="TonB-dep_rcpt-like"/>
</dbReference>
<dbReference type="InterPro" id="IPR023997">
    <property type="entry name" value="TonB-dep_OMP_SusC/RagA_CS"/>
</dbReference>
<reference evidence="10" key="1">
    <citation type="submission" date="2023-05" db="EMBL/GenBank/DDBJ databases">
        <authorList>
            <person name="Zhang X."/>
        </authorList>
    </citation>
    <scope>NUCLEOTIDE SEQUENCE</scope>
    <source>
        <strain evidence="10">BD1B2-1</strain>
    </source>
</reference>
<dbReference type="SUPFAM" id="SSF56935">
    <property type="entry name" value="Porins"/>
    <property type="match status" value="1"/>
</dbReference>
<dbReference type="AlphaFoldDB" id="A0AAE3UG65"/>
<dbReference type="GO" id="GO:0044718">
    <property type="term" value="P:siderophore transmembrane transport"/>
    <property type="evidence" value="ECO:0007669"/>
    <property type="project" value="TreeGrafter"/>
</dbReference>
<dbReference type="NCBIfam" id="TIGR04056">
    <property type="entry name" value="OMP_RagA_SusC"/>
    <property type="match status" value="1"/>
</dbReference>
<evidence type="ECO:0000259" key="9">
    <source>
        <dbReference type="Pfam" id="PF07715"/>
    </source>
</evidence>
<dbReference type="Gene3D" id="2.170.130.10">
    <property type="entry name" value="TonB-dependent receptor, plug domain"/>
    <property type="match status" value="1"/>
</dbReference>
<sequence>MKIRWLLLLCIWLPFERVFALAPESHKNSSKPTSLLPLSKSNTSIADIQVTGTITDDKGEVLPGVSILLKGTSIGTTTNSEGKYSINIPDGTKDPVLIFSFIGYTTEEVTVGNRTAVDIKLLPDLQSLSEVVVVGYGTQKRSDITGAVASVPKARLSQLPVTNVMQAIQGSVAGVNISQPSSVPGSTPSTVVRGQNSINASTSPFIVVDGIPLSKTGGSLNDINPNDIESMEILKDASAVAIYGVNGSNGVILITTKRGTSGKPTIRYNAYTGIENYSHILKPRNGEEYLQKYKDYMIQTGQTQTSPVPNYDELPNYNAGITTDWIKESSQTGILQDHNLSISGGSDKTRYFISGEYLDQKGVIKGYQYKRVSFRSNLDVDVTNYLTAGTSLFIANNNYDGGRSNLLNASAMSPYGQMYNADGSYKIYPMFPEQLYTNPLLGLTTDRVDRSTNVNGNAYAQIKFGGALNGLKYRMNLGYTYLPTRTASYTGRLANDMLGTARTSYSETNSFVLENILSYTRDWGVNHLDVTALYSAQQRRYNTSSANATGFVNDQLSFNNLGAGATQTSTSGADRYALNSQMGRINYSYDSRYLLTLTARRDGASVMGGNTSKYGVFPSAAIGWNISNEAFMKNITPISNLKLRLSYGKTGNEAIPVYRTITTNGTVRSPFNGVSTIGAVAGNLGNADLHWESTLSRNLGLDFGFLNNRFSGSIDIYSNTSKDLLLLRSLPIITGYSSVWDNIGETSNKGIEVTLNTHNIDKGDFKWESTIVFTSNKNRIVDLYGDKKDDLGNRWFIGQPVSVVYDYKMAGVWQTGEDASSQDPGAVAGDLKFADLNGDKKITADGDRMILGQLAPKWTGGLTNTFHYKNLHLSIFIQTVQGITRNNPDLTYADETGKRNTPSDVGYWTAENQSNTRPSLAFKNPRGYGYASDASYTRIKDVTLSYVFGQKIVDKLHLGSLTAYASGRNLHTFTNWIGWDPEAVQQPRGVTSSSGDSWVNNYPVTRSFVFGINVTLR</sequence>
<dbReference type="PANTHER" id="PTHR30069:SF29">
    <property type="entry name" value="HEMOGLOBIN AND HEMOGLOBIN-HAPTOGLOBIN-BINDING PROTEIN 1-RELATED"/>
    <property type="match status" value="1"/>
</dbReference>
<organism evidence="10 11">
    <name type="scientific">Xanthocytophaga agilis</name>
    <dbReference type="NCBI Taxonomy" id="3048010"/>
    <lineage>
        <taxon>Bacteria</taxon>
        <taxon>Pseudomonadati</taxon>
        <taxon>Bacteroidota</taxon>
        <taxon>Cytophagia</taxon>
        <taxon>Cytophagales</taxon>
        <taxon>Rhodocytophagaceae</taxon>
        <taxon>Xanthocytophaga</taxon>
    </lineage>
</organism>
<dbReference type="Gene3D" id="2.40.170.20">
    <property type="entry name" value="TonB-dependent receptor, beta-barrel domain"/>
    <property type="match status" value="1"/>
</dbReference>
<dbReference type="Pfam" id="PF07715">
    <property type="entry name" value="Plug"/>
    <property type="match status" value="1"/>
</dbReference>
<name>A0AAE3UG65_9BACT</name>
<evidence type="ECO:0000256" key="1">
    <source>
        <dbReference type="ARBA" id="ARBA00004571"/>
    </source>
</evidence>
<keyword evidence="4 8" id="KW-0812">Transmembrane</keyword>
<evidence type="ECO:0000256" key="7">
    <source>
        <dbReference type="ARBA" id="ARBA00023237"/>
    </source>
</evidence>
<keyword evidence="11" id="KW-1185">Reference proteome</keyword>
<dbReference type="InterPro" id="IPR008969">
    <property type="entry name" value="CarboxyPept-like_regulatory"/>
</dbReference>
<comment type="similarity">
    <text evidence="8">Belongs to the TonB-dependent receptor family.</text>
</comment>
<dbReference type="SUPFAM" id="SSF49464">
    <property type="entry name" value="Carboxypeptidase regulatory domain-like"/>
    <property type="match status" value="1"/>
</dbReference>
<dbReference type="RefSeq" id="WP_314513383.1">
    <property type="nucleotide sequence ID" value="NZ_JASJOU010000007.1"/>
</dbReference>
<proteinExistence type="inferred from homology"/>
<dbReference type="InterPro" id="IPR037066">
    <property type="entry name" value="Plug_dom_sf"/>
</dbReference>
<evidence type="ECO:0000256" key="4">
    <source>
        <dbReference type="ARBA" id="ARBA00022692"/>
    </source>
</evidence>
<dbReference type="PROSITE" id="PS52016">
    <property type="entry name" value="TONB_DEPENDENT_REC_3"/>
    <property type="match status" value="1"/>
</dbReference>
<evidence type="ECO:0000256" key="8">
    <source>
        <dbReference type="PROSITE-ProRule" id="PRU01360"/>
    </source>
</evidence>
<evidence type="ECO:0000313" key="10">
    <source>
        <dbReference type="EMBL" id="MDJ1502981.1"/>
    </source>
</evidence>
<dbReference type="InterPro" id="IPR012910">
    <property type="entry name" value="Plug_dom"/>
</dbReference>
<dbReference type="Proteomes" id="UP001232063">
    <property type="component" value="Unassembled WGS sequence"/>
</dbReference>